<protein>
    <recommendedName>
        <fullName evidence="3">RNase H type-1 domain-containing protein</fullName>
    </recommendedName>
</protein>
<evidence type="ECO:0000313" key="1">
    <source>
        <dbReference type="EMBL" id="KAK9876815.1"/>
    </source>
</evidence>
<keyword evidence="2" id="KW-1185">Reference proteome</keyword>
<dbReference type="EMBL" id="JARQZJ010000038">
    <property type="protein sequence ID" value="KAK9876815.1"/>
    <property type="molecule type" value="Genomic_DNA"/>
</dbReference>
<sequence length="114" mass="12927">MDNSAEFFKMKSKYHEYQTLYMDASEPQNGGNVGSWIYCSDRNIKLSGNLPGNFSICKSEVAAITKALNDIKEENIKKSIIFTNSLSALERISNSKFSVKNDEITMLTMDRIKK</sequence>
<dbReference type="AlphaFoldDB" id="A0AAW1U9X2"/>
<dbReference type="Gene3D" id="3.30.420.10">
    <property type="entry name" value="Ribonuclease H-like superfamily/Ribonuclease H"/>
    <property type="match status" value="1"/>
</dbReference>
<comment type="caution">
    <text evidence="1">The sequence shown here is derived from an EMBL/GenBank/DDBJ whole genome shotgun (WGS) entry which is preliminary data.</text>
</comment>
<accession>A0AAW1U9X2</accession>
<evidence type="ECO:0008006" key="3">
    <source>
        <dbReference type="Google" id="ProtNLM"/>
    </source>
</evidence>
<name>A0AAW1U9X2_9CUCU</name>
<reference evidence="1 2" key="1">
    <citation type="submission" date="2023-03" db="EMBL/GenBank/DDBJ databases">
        <title>Genome insight into feeding habits of ladybird beetles.</title>
        <authorList>
            <person name="Li H.-S."/>
            <person name="Huang Y.-H."/>
            <person name="Pang H."/>
        </authorList>
    </citation>
    <scope>NUCLEOTIDE SEQUENCE [LARGE SCALE GENOMIC DNA]</scope>
    <source>
        <strain evidence="1">SYSU_2023b</strain>
        <tissue evidence="1">Whole body</tissue>
    </source>
</reference>
<dbReference type="GO" id="GO:0003676">
    <property type="term" value="F:nucleic acid binding"/>
    <property type="evidence" value="ECO:0007669"/>
    <property type="project" value="InterPro"/>
</dbReference>
<dbReference type="Proteomes" id="UP001431783">
    <property type="component" value="Unassembled WGS sequence"/>
</dbReference>
<organism evidence="1 2">
    <name type="scientific">Henosepilachna vigintioctopunctata</name>
    <dbReference type="NCBI Taxonomy" id="420089"/>
    <lineage>
        <taxon>Eukaryota</taxon>
        <taxon>Metazoa</taxon>
        <taxon>Ecdysozoa</taxon>
        <taxon>Arthropoda</taxon>
        <taxon>Hexapoda</taxon>
        <taxon>Insecta</taxon>
        <taxon>Pterygota</taxon>
        <taxon>Neoptera</taxon>
        <taxon>Endopterygota</taxon>
        <taxon>Coleoptera</taxon>
        <taxon>Polyphaga</taxon>
        <taxon>Cucujiformia</taxon>
        <taxon>Coccinelloidea</taxon>
        <taxon>Coccinellidae</taxon>
        <taxon>Epilachninae</taxon>
        <taxon>Epilachnini</taxon>
        <taxon>Henosepilachna</taxon>
    </lineage>
</organism>
<evidence type="ECO:0000313" key="2">
    <source>
        <dbReference type="Proteomes" id="UP001431783"/>
    </source>
</evidence>
<gene>
    <name evidence="1" type="ORF">WA026_015053</name>
</gene>
<dbReference type="InterPro" id="IPR012337">
    <property type="entry name" value="RNaseH-like_sf"/>
</dbReference>
<dbReference type="InterPro" id="IPR036397">
    <property type="entry name" value="RNaseH_sf"/>
</dbReference>
<dbReference type="SUPFAM" id="SSF53098">
    <property type="entry name" value="Ribonuclease H-like"/>
    <property type="match status" value="1"/>
</dbReference>
<proteinExistence type="predicted"/>